<evidence type="ECO:0000259" key="3">
    <source>
        <dbReference type="Pfam" id="PF01370"/>
    </source>
</evidence>
<reference evidence="4 5" key="1">
    <citation type="submission" date="2019-12" db="EMBL/GenBank/DDBJ databases">
        <title>Complete Genome Sequence of a Quorum-Sensing Bacterium,Rhodobacteraceae bacterium C31, Isolated from a marine microalgae symbiotic bacteria.</title>
        <authorList>
            <person name="Zhang Y."/>
        </authorList>
    </citation>
    <scope>NUCLEOTIDE SEQUENCE [LARGE SCALE GENOMIC DNA]</scope>
    <source>
        <strain evidence="4 5">C31</strain>
        <plasmid evidence="4 5">p-SCP2</plasmid>
    </source>
</reference>
<dbReference type="InterPro" id="IPR001509">
    <property type="entry name" value="Epimerase_deHydtase"/>
</dbReference>
<dbReference type="CDD" id="cd08946">
    <property type="entry name" value="SDR_e"/>
    <property type="match status" value="1"/>
</dbReference>
<dbReference type="EMBL" id="CP047168">
    <property type="protein sequence ID" value="QRF68700.1"/>
    <property type="molecule type" value="Genomic_DNA"/>
</dbReference>
<dbReference type="RefSeq" id="WP_023849115.1">
    <property type="nucleotide sequence ID" value="NZ_CP047168.1"/>
</dbReference>
<dbReference type="SUPFAM" id="SSF51735">
    <property type="entry name" value="NAD(P)-binding Rossmann-fold domains"/>
    <property type="match status" value="1"/>
</dbReference>
<dbReference type="Pfam" id="PF01370">
    <property type="entry name" value="Epimerase"/>
    <property type="match status" value="1"/>
</dbReference>
<keyword evidence="5" id="KW-1185">Reference proteome</keyword>
<evidence type="ECO:0000313" key="5">
    <source>
        <dbReference type="Proteomes" id="UP000596387"/>
    </source>
</evidence>
<dbReference type="InterPro" id="IPR036291">
    <property type="entry name" value="NAD(P)-bd_dom_sf"/>
</dbReference>
<keyword evidence="4" id="KW-0614">Plasmid</keyword>
<dbReference type="InterPro" id="IPR020904">
    <property type="entry name" value="Sc_DH/Rdtase_CS"/>
</dbReference>
<feature type="domain" description="NAD-dependent epimerase/dehydratase" evidence="3">
    <location>
        <begin position="4"/>
        <end position="234"/>
    </location>
</feature>
<comment type="similarity">
    <text evidence="2">Belongs to the NAD(P)-dependent epimerase/dehydratase family.</text>
</comment>
<comment type="pathway">
    <text evidence="1">Bacterial outer membrane biogenesis; LPS O-antigen biosynthesis.</text>
</comment>
<sequence>MALLITGATGHVGLTLVRLALAEGFDVVAQHRAPVAEALKEELGPRVQWARCDLSDAFSTAAGLAAFQIDVCVHTAAVPNDRIAAGIPWETVQTNAVATSALLELARQQGWRFVYVSTGSVFQNDMDLSVPVLEDTALSPRTLYGSTKAAGELFTGMYRNQFGLSAATVRIGFVYGPPLVPAQWDLPRGPLVAFLREAMLGIPVRETSGGDFVASFTHVDDVAAGLLAMIRAPELRHAVYHLSHGRNWSTFEVADAVRAAVPGAVVEVGPGTEPWTTWNRMRGPLAGTRMLDDAGFAPRLPLEDGVAAFADWMRANPGHLKR</sequence>
<dbReference type="Gene3D" id="3.40.50.720">
    <property type="entry name" value="NAD(P)-binding Rossmann-like Domain"/>
    <property type="match status" value="1"/>
</dbReference>
<evidence type="ECO:0000256" key="2">
    <source>
        <dbReference type="ARBA" id="ARBA00007637"/>
    </source>
</evidence>
<dbReference type="PROSITE" id="PS00061">
    <property type="entry name" value="ADH_SHORT"/>
    <property type="match status" value="1"/>
</dbReference>
<organism evidence="4 5">
    <name type="scientific">Ponticoccus alexandrii</name>
    <dbReference type="NCBI Taxonomy" id="1943633"/>
    <lineage>
        <taxon>Bacteria</taxon>
        <taxon>Pseudomonadati</taxon>
        <taxon>Pseudomonadota</taxon>
        <taxon>Alphaproteobacteria</taxon>
        <taxon>Rhodobacterales</taxon>
        <taxon>Roseobacteraceae</taxon>
        <taxon>Ponticoccus</taxon>
    </lineage>
</organism>
<proteinExistence type="inferred from homology"/>
<gene>
    <name evidence="4" type="ORF">GQA70_20155</name>
</gene>
<accession>A0ABX7FDP6</accession>
<dbReference type="PANTHER" id="PTHR43000">
    <property type="entry name" value="DTDP-D-GLUCOSE 4,6-DEHYDRATASE-RELATED"/>
    <property type="match status" value="1"/>
</dbReference>
<geneLocation type="plasmid" evidence="4 5">
    <name>p-SCP2</name>
</geneLocation>
<evidence type="ECO:0000256" key="1">
    <source>
        <dbReference type="ARBA" id="ARBA00005125"/>
    </source>
</evidence>
<protein>
    <submittedName>
        <fullName evidence="4">NAD-dependent epimerase/dehydratase family protein</fullName>
    </submittedName>
</protein>
<evidence type="ECO:0000313" key="4">
    <source>
        <dbReference type="EMBL" id="QRF68700.1"/>
    </source>
</evidence>
<name>A0ABX7FDP6_9RHOB</name>
<dbReference type="Proteomes" id="UP000596387">
    <property type="component" value="Plasmid p-SCP2"/>
</dbReference>